<dbReference type="GO" id="GO:0006281">
    <property type="term" value="P:DNA repair"/>
    <property type="evidence" value="ECO:0007669"/>
    <property type="project" value="TreeGrafter"/>
</dbReference>
<evidence type="ECO:0008006" key="3">
    <source>
        <dbReference type="Google" id="ProtNLM"/>
    </source>
</evidence>
<dbReference type="EMBL" id="LFWZ01000045">
    <property type="protein sequence ID" value="KON30008.1"/>
    <property type="molecule type" value="Genomic_DNA"/>
</dbReference>
<organism evidence="1 2">
    <name type="scientific">miscellaneous Crenarchaeota group-15 archaeon DG-45</name>
    <dbReference type="NCBI Taxonomy" id="1685127"/>
    <lineage>
        <taxon>Archaea</taxon>
        <taxon>Candidatus Bathyarchaeota</taxon>
        <taxon>MCG-15</taxon>
    </lineage>
</organism>
<dbReference type="PANTHER" id="PTHR43434:SF1">
    <property type="entry name" value="PHOSPHOGLYCOLATE PHOSPHATASE"/>
    <property type="match status" value="1"/>
</dbReference>
<name>A0A0M0BN99_9ARCH</name>
<dbReference type="InterPro" id="IPR050155">
    <property type="entry name" value="HAD-like_hydrolase_sf"/>
</dbReference>
<dbReference type="AlphaFoldDB" id="A0A0M0BN99"/>
<reference evidence="1 2" key="1">
    <citation type="submission" date="2015-06" db="EMBL/GenBank/DDBJ databases">
        <title>New insights into the roles of widespread benthic archaea in carbon and nitrogen cycling.</title>
        <authorList>
            <person name="Lazar C.S."/>
            <person name="Baker B.J."/>
            <person name="Seitz K.W."/>
            <person name="Hyde A.S."/>
            <person name="Dick G.J."/>
            <person name="Hinrichs K.-U."/>
            <person name="Teske A.P."/>
        </authorList>
    </citation>
    <scope>NUCLEOTIDE SEQUENCE [LARGE SCALE GENOMIC DNA]</scope>
    <source>
        <strain evidence="1">DG-45</strain>
    </source>
</reference>
<evidence type="ECO:0000313" key="2">
    <source>
        <dbReference type="Proteomes" id="UP000037210"/>
    </source>
</evidence>
<dbReference type="Proteomes" id="UP000037210">
    <property type="component" value="Unassembled WGS sequence"/>
</dbReference>
<proteinExistence type="predicted"/>
<protein>
    <recommendedName>
        <fullName evidence="3">HAD family hydrolase</fullName>
    </recommendedName>
</protein>
<accession>A0A0M0BN99</accession>
<dbReference type="SUPFAM" id="SSF56784">
    <property type="entry name" value="HAD-like"/>
    <property type="match status" value="2"/>
</dbReference>
<dbReference type="PANTHER" id="PTHR43434">
    <property type="entry name" value="PHOSPHOGLYCOLATE PHOSPHATASE"/>
    <property type="match status" value="1"/>
</dbReference>
<dbReference type="Gene3D" id="3.40.50.1000">
    <property type="entry name" value="HAD superfamily/HAD-like"/>
    <property type="match status" value="1"/>
</dbReference>
<evidence type="ECO:0000313" key="1">
    <source>
        <dbReference type="EMBL" id="KON30008.1"/>
    </source>
</evidence>
<sequence length="405" mass="44151">MMPEGYLTLELDEGRAYVREGSLEQLGTVDAIVFDCDGVLIDVRDSYDRAISRSTSHIFEALTGLPLPEEAISGEVIYLFRRSGGFNDDWDTVYGILMFLLCDLPETLRSEIARRVEGIEPQMGPFERVASVGDAPAGIGDEGWGEEFLEGSMGRLRDFAELLDETGVESVDRSLAGAFGTTGERRGFLRALKGFLRHPEGVGEGVISTVFEELFCGSGLFAETHGAEPRFHEGPGLIEMERPILRAETLDRLIPLMGGANFGVASGSRLAPARFILGDLLDRFHPGALIFLDDVERAERKHSEDAGARVNLKKPNPFSLLTSAEAIQPRGAVLYVGDSMADAMTAREANRAVARFSFAGVYGHSQLEDVLRRDLIEAGCDAVLPSVNEIPAVLEWLRKAGAEGR</sequence>
<comment type="caution">
    <text evidence="1">The sequence shown here is derived from an EMBL/GenBank/DDBJ whole genome shotgun (WGS) entry which is preliminary data.</text>
</comment>
<dbReference type="InterPro" id="IPR036412">
    <property type="entry name" value="HAD-like_sf"/>
</dbReference>
<gene>
    <name evidence="1" type="ORF">AC482_05035</name>
</gene>
<dbReference type="GO" id="GO:0008967">
    <property type="term" value="F:phosphoglycolate phosphatase activity"/>
    <property type="evidence" value="ECO:0007669"/>
    <property type="project" value="TreeGrafter"/>
</dbReference>
<dbReference type="InterPro" id="IPR023214">
    <property type="entry name" value="HAD_sf"/>
</dbReference>